<keyword evidence="6" id="KW-0413">Isomerase</keyword>
<dbReference type="GO" id="GO:0000287">
    <property type="term" value="F:magnesium ion binding"/>
    <property type="evidence" value="ECO:0007669"/>
    <property type="project" value="InterPro"/>
</dbReference>
<dbReference type="SUPFAM" id="SSF55957">
    <property type="entry name" value="Phosphoglucomutase, C-terminal domain"/>
    <property type="match status" value="1"/>
</dbReference>
<evidence type="ECO:0000256" key="5">
    <source>
        <dbReference type="ARBA" id="ARBA00022842"/>
    </source>
</evidence>
<dbReference type="STRING" id="1805282.AUJ44_04305"/>
<keyword evidence="4 7" id="KW-0479">Metal-binding</keyword>
<dbReference type="Pfam" id="PF02878">
    <property type="entry name" value="PGM_PMM_I"/>
    <property type="match status" value="1"/>
</dbReference>
<dbReference type="Pfam" id="PF00408">
    <property type="entry name" value="PGM_PMM_IV"/>
    <property type="match status" value="1"/>
</dbReference>
<dbReference type="Pfam" id="PF02880">
    <property type="entry name" value="PGM_PMM_III"/>
    <property type="match status" value="1"/>
</dbReference>
<dbReference type="PRINTS" id="PR00509">
    <property type="entry name" value="PGMPMM"/>
</dbReference>
<dbReference type="Pfam" id="PF02879">
    <property type="entry name" value="PGM_PMM_II"/>
    <property type="match status" value="1"/>
</dbReference>
<dbReference type="PANTHER" id="PTHR43771:SF1">
    <property type="entry name" value="PHOSPHOMANNOMUTASE"/>
    <property type="match status" value="1"/>
</dbReference>
<organism evidence="12 13">
    <name type="scientific">Candidatus Nomurabacteria bacterium CG1_02_47_685</name>
    <dbReference type="NCBI Taxonomy" id="1805282"/>
    <lineage>
        <taxon>Bacteria</taxon>
        <taxon>Candidatus Nomuraibacteriota</taxon>
    </lineage>
</organism>
<protein>
    <recommendedName>
        <fullName evidence="14">Phosphomannomutase/phosphoglucomutase</fullName>
    </recommendedName>
</protein>
<evidence type="ECO:0000313" key="12">
    <source>
        <dbReference type="EMBL" id="OIO31577.1"/>
    </source>
</evidence>
<evidence type="ECO:0000256" key="1">
    <source>
        <dbReference type="ARBA" id="ARBA00001946"/>
    </source>
</evidence>
<dbReference type="GO" id="GO:0016868">
    <property type="term" value="F:intramolecular phosphotransferase activity"/>
    <property type="evidence" value="ECO:0007669"/>
    <property type="project" value="InterPro"/>
</dbReference>
<dbReference type="SUPFAM" id="SSF53738">
    <property type="entry name" value="Phosphoglucomutase, first 3 domains"/>
    <property type="match status" value="3"/>
</dbReference>
<dbReference type="InterPro" id="IPR005845">
    <property type="entry name" value="A-D-PHexomutase_a/b/a-II"/>
</dbReference>
<comment type="similarity">
    <text evidence="2 7">Belongs to the phosphohexose mutase family.</text>
</comment>
<feature type="domain" description="Alpha-D-phosphohexomutase alpha/beta/alpha" evidence="9">
    <location>
        <begin position="7"/>
        <end position="143"/>
    </location>
</feature>
<evidence type="ECO:0000256" key="6">
    <source>
        <dbReference type="ARBA" id="ARBA00023235"/>
    </source>
</evidence>
<dbReference type="PANTHER" id="PTHR43771">
    <property type="entry name" value="PHOSPHOMANNOMUTASE"/>
    <property type="match status" value="1"/>
</dbReference>
<accession>A0A1J4V8H7</accession>
<dbReference type="AlphaFoldDB" id="A0A1J4V8H7"/>
<feature type="domain" description="Alpha-D-phosphohexomutase C-terminal" evidence="8">
    <location>
        <begin position="378"/>
        <end position="447"/>
    </location>
</feature>
<evidence type="ECO:0008006" key="14">
    <source>
        <dbReference type="Google" id="ProtNLM"/>
    </source>
</evidence>
<evidence type="ECO:0000256" key="3">
    <source>
        <dbReference type="ARBA" id="ARBA00022553"/>
    </source>
</evidence>
<dbReference type="InterPro" id="IPR005844">
    <property type="entry name" value="A-D-PHexomutase_a/b/a-I"/>
</dbReference>
<dbReference type="GO" id="GO:0005975">
    <property type="term" value="P:carbohydrate metabolic process"/>
    <property type="evidence" value="ECO:0007669"/>
    <property type="project" value="InterPro"/>
</dbReference>
<evidence type="ECO:0000256" key="2">
    <source>
        <dbReference type="ARBA" id="ARBA00010231"/>
    </source>
</evidence>
<dbReference type="InterPro" id="IPR016066">
    <property type="entry name" value="A-D-PHexomutase_CS"/>
</dbReference>
<evidence type="ECO:0000259" key="8">
    <source>
        <dbReference type="Pfam" id="PF00408"/>
    </source>
</evidence>
<dbReference type="InterPro" id="IPR005841">
    <property type="entry name" value="Alpha-D-phosphohexomutase_SF"/>
</dbReference>
<evidence type="ECO:0000256" key="4">
    <source>
        <dbReference type="ARBA" id="ARBA00022723"/>
    </source>
</evidence>
<gene>
    <name evidence="12" type="ORF">AUJ44_04305</name>
</gene>
<evidence type="ECO:0000313" key="13">
    <source>
        <dbReference type="Proteomes" id="UP000183206"/>
    </source>
</evidence>
<dbReference type="InterPro" id="IPR005843">
    <property type="entry name" value="A-D-PHexomutase_C"/>
</dbReference>
<dbReference type="Proteomes" id="UP000183206">
    <property type="component" value="Unassembled WGS sequence"/>
</dbReference>
<dbReference type="PROSITE" id="PS00710">
    <property type="entry name" value="PGM_PMM"/>
    <property type="match status" value="1"/>
</dbReference>
<comment type="caution">
    <text evidence="12">The sequence shown here is derived from an EMBL/GenBank/DDBJ whole genome shotgun (WGS) entry which is preliminary data.</text>
</comment>
<dbReference type="InterPro" id="IPR036900">
    <property type="entry name" value="A-D-PHexomutase_C_sf"/>
</dbReference>
<evidence type="ECO:0000259" key="9">
    <source>
        <dbReference type="Pfam" id="PF02878"/>
    </source>
</evidence>
<feature type="domain" description="Alpha-D-phosphohexomutase alpha/beta/alpha" evidence="10">
    <location>
        <begin position="161"/>
        <end position="259"/>
    </location>
</feature>
<evidence type="ECO:0000256" key="7">
    <source>
        <dbReference type="RuleBase" id="RU004326"/>
    </source>
</evidence>
<dbReference type="EMBL" id="MNVO01000062">
    <property type="protein sequence ID" value="OIO31577.1"/>
    <property type="molecule type" value="Genomic_DNA"/>
</dbReference>
<dbReference type="InterPro" id="IPR005846">
    <property type="entry name" value="A-D-PHexomutase_a/b/a-III"/>
</dbReference>
<proteinExistence type="inferred from homology"/>
<feature type="domain" description="Alpha-D-phosphohexomutase alpha/beta/alpha" evidence="11">
    <location>
        <begin position="264"/>
        <end position="371"/>
    </location>
</feature>
<evidence type="ECO:0000259" key="10">
    <source>
        <dbReference type="Pfam" id="PF02879"/>
    </source>
</evidence>
<keyword evidence="3" id="KW-0597">Phosphoprotein</keyword>
<keyword evidence="5 7" id="KW-0460">Magnesium</keyword>
<dbReference type="CDD" id="cd03089">
    <property type="entry name" value="PMM_PGM"/>
    <property type="match status" value="1"/>
</dbReference>
<comment type="cofactor">
    <cofactor evidence="1">
        <name>Mg(2+)</name>
        <dbReference type="ChEBI" id="CHEBI:18420"/>
    </cofactor>
</comment>
<evidence type="ECO:0000259" key="11">
    <source>
        <dbReference type="Pfam" id="PF02880"/>
    </source>
</evidence>
<sequence>MRVPHSLFKAYDIRRTYPDEINTQTVYAIARAYATFLTTTHKRDAEAMTVVVGADARVSSPELFREAARGLSKNGIDVIDIGEVSTPIFYFAVRHFRAHGGVMVTASHNPANYNGLKLTREEAIPIGQDSGLHDIKRFAEEEHFSQPENAGAMRKENIWQAYVEHTIHDIKITKSLKVVIDAGNGMAGAVVPRILPRFSMLETTPLFFDIDFTFPNHEANPIKAKNVAALRRKVTEINADIGVAYDGDCDRVGFVTEEGVTVPGDIITALIAQELLKKHPRATILYDLRSSRIVKETIEAYGGRAVETRVGHAFIKKQMRNEDALFAGELSSHFYYQEEGYVENSDRTMLLILELLSRSGKKLSELVKPLHKYFQSGEINSKVKDMPTVLRELKKTYRDAEHYELDGLTVRYPDWWFNVRTSNTEPVIRLNLEANTYNLMAKKRDEVLVLIRSQK</sequence>
<dbReference type="Gene3D" id="3.40.120.10">
    <property type="entry name" value="Alpha-D-Glucose-1,6-Bisphosphate, subunit A, domain 3"/>
    <property type="match status" value="3"/>
</dbReference>
<dbReference type="InterPro" id="IPR016055">
    <property type="entry name" value="A-D-PHexomutase_a/b/a-I/II/III"/>
</dbReference>
<dbReference type="Gene3D" id="3.30.310.50">
    <property type="entry name" value="Alpha-D-phosphohexomutase, C-terminal domain"/>
    <property type="match status" value="1"/>
</dbReference>
<reference evidence="12 13" key="1">
    <citation type="journal article" date="2016" name="Environ. Microbiol.">
        <title>Genomic resolution of a cold subsurface aquifer community provides metabolic insights for novel microbes adapted to high CO concentrations.</title>
        <authorList>
            <person name="Probst A.J."/>
            <person name="Castelle C.J."/>
            <person name="Singh A."/>
            <person name="Brown C.T."/>
            <person name="Anantharaman K."/>
            <person name="Sharon I."/>
            <person name="Hug L.A."/>
            <person name="Burstein D."/>
            <person name="Emerson J.B."/>
            <person name="Thomas B.C."/>
            <person name="Banfield J.F."/>
        </authorList>
    </citation>
    <scope>NUCLEOTIDE SEQUENCE [LARGE SCALE GENOMIC DNA]</scope>
    <source>
        <strain evidence="12">CG1_02_47_685</strain>
    </source>
</reference>
<name>A0A1J4V8H7_9BACT</name>